<accession>H0JKF3</accession>
<dbReference type="Proteomes" id="UP000005064">
    <property type="component" value="Unassembled WGS sequence"/>
</dbReference>
<comment type="caution">
    <text evidence="1">The sequence shown here is derived from an EMBL/GenBank/DDBJ whole genome shotgun (WGS) entry which is preliminary data.</text>
</comment>
<evidence type="ECO:0000313" key="2">
    <source>
        <dbReference type="Proteomes" id="UP000005064"/>
    </source>
</evidence>
<reference evidence="1 2" key="1">
    <citation type="submission" date="2011-12" db="EMBL/GenBank/DDBJ databases">
        <authorList>
            <person name="Kriszt B."/>
            <person name="Tancsics A."/>
            <person name="Cserhati M."/>
            <person name="Toth A."/>
            <person name="Nagy I."/>
            <person name="Horvath B."/>
            <person name="Tamura T."/>
            <person name="Kukolya J."/>
            <person name="Szoboszlay S."/>
        </authorList>
    </citation>
    <scope>NUCLEOTIDE SEQUENCE [LARGE SCALE GENOMIC DNA]</scope>
    <source>
        <strain evidence="1 2">AK37</strain>
    </source>
</reference>
<organism evidence="1 2">
    <name type="scientific">Rhodococcus pyridinivorans AK37</name>
    <dbReference type="NCBI Taxonomy" id="1114960"/>
    <lineage>
        <taxon>Bacteria</taxon>
        <taxon>Bacillati</taxon>
        <taxon>Actinomycetota</taxon>
        <taxon>Actinomycetes</taxon>
        <taxon>Mycobacteriales</taxon>
        <taxon>Nocardiaceae</taxon>
        <taxon>Rhodococcus</taxon>
    </lineage>
</organism>
<sequence length="58" mass="6558">MAGQPRQRRTRLVTVVEGIVDRIAMHPSWQHPVESGHRSVVALHMELHDVAATTHELL</sequence>
<dbReference type="PATRIC" id="fig|1114960.4.peg.35"/>
<dbReference type="EMBL" id="AHBW01000022">
    <property type="protein sequence ID" value="EHK86626.1"/>
    <property type="molecule type" value="Genomic_DNA"/>
</dbReference>
<evidence type="ECO:0000313" key="1">
    <source>
        <dbReference type="EMBL" id="EHK86626.1"/>
    </source>
</evidence>
<gene>
    <name evidence="1" type="ORF">AK37_00250</name>
</gene>
<name>H0JKF3_9NOCA</name>
<dbReference type="AlphaFoldDB" id="H0JKF3"/>
<protein>
    <submittedName>
        <fullName evidence="1">Uncharacterized protein</fullName>
    </submittedName>
</protein>
<proteinExistence type="predicted"/>